<evidence type="ECO:0000313" key="10">
    <source>
        <dbReference type="Proteomes" id="UP001055439"/>
    </source>
</evidence>
<evidence type="ECO:0000259" key="8">
    <source>
        <dbReference type="PROSITE" id="PS51352"/>
    </source>
</evidence>
<sequence length="286" mass="32510">MEKIQFSNSPFTQLKEILDALKLYSHVLLRQPPRSQYKRFVQVAISSLDGKAVGLCFSASWCRPRRRFTPLLIQVYDELSSEGQCQFEIVIVPADHDEDSFDRCFSKMPWLAIPFADSNTREKLDVLFRVGGRPHLVILDASGKVLDEQGIEAVREYGAEGYPFIPEKILRLREEEEAAKKEQTLPRLLVSPARDYLISNDGSKVAVSDLEGKIVVMYFSIGTFTCCAEFAPVLAQIYRKLKEAGESFEVVLVSLDDEESSYEQELASMPWLAIPFEDKSRQKLGR</sequence>
<dbReference type="EC" id="1.8.1.8" evidence="1"/>
<dbReference type="OrthoDB" id="409136at2759"/>
<keyword evidence="4" id="KW-0520">NAD</keyword>
<dbReference type="Gene3D" id="3.40.30.10">
    <property type="entry name" value="Glutaredoxin"/>
    <property type="match status" value="2"/>
</dbReference>
<name>A0A9E7F4Q0_9LILI</name>
<dbReference type="PANTHER" id="PTHR13871:SF96">
    <property type="entry name" value="THIOREDOXIN DOMAIN-CONTAINING PROTEIN"/>
    <property type="match status" value="1"/>
</dbReference>
<evidence type="ECO:0000256" key="5">
    <source>
        <dbReference type="ARBA" id="ARBA00025782"/>
    </source>
</evidence>
<dbReference type="PROSITE" id="PS51352">
    <property type="entry name" value="THIOREDOXIN_2"/>
    <property type="match status" value="1"/>
</dbReference>
<proteinExistence type="inferred from homology"/>
<evidence type="ECO:0000256" key="3">
    <source>
        <dbReference type="ARBA" id="ARBA00023002"/>
    </source>
</evidence>
<dbReference type="InterPro" id="IPR036249">
    <property type="entry name" value="Thioredoxin-like_sf"/>
</dbReference>
<gene>
    <name evidence="9" type="ORF">MUK42_04469</name>
</gene>
<evidence type="ECO:0000256" key="4">
    <source>
        <dbReference type="ARBA" id="ARBA00023027"/>
    </source>
</evidence>
<keyword evidence="10" id="KW-1185">Reference proteome</keyword>
<comment type="similarity">
    <text evidence="5">Belongs to the nucleoredoxin family.</text>
</comment>
<feature type="domain" description="Thioredoxin" evidence="8">
    <location>
        <begin position="1"/>
        <end position="178"/>
    </location>
</feature>
<dbReference type="InterPro" id="IPR012336">
    <property type="entry name" value="Thioredoxin-like_fold"/>
</dbReference>
<dbReference type="InterPro" id="IPR013766">
    <property type="entry name" value="Thioredoxin_domain"/>
</dbReference>
<dbReference type="Pfam" id="PF13905">
    <property type="entry name" value="Thioredoxin_8"/>
    <property type="match status" value="2"/>
</dbReference>
<keyword evidence="3" id="KW-0560">Oxidoreductase</keyword>
<evidence type="ECO:0000256" key="6">
    <source>
        <dbReference type="ARBA" id="ARBA00047388"/>
    </source>
</evidence>
<dbReference type="Proteomes" id="UP001055439">
    <property type="component" value="Chromosome 2"/>
</dbReference>
<reference evidence="9" key="1">
    <citation type="submission" date="2022-05" db="EMBL/GenBank/DDBJ databases">
        <title>The Musa troglodytarum L. genome provides insights into the mechanism of non-climacteric behaviour and enrichment of carotenoids.</title>
        <authorList>
            <person name="Wang J."/>
        </authorList>
    </citation>
    <scope>NUCLEOTIDE SEQUENCE</scope>
    <source>
        <tissue evidence="9">Leaf</tissue>
    </source>
</reference>
<accession>A0A9E7F4Q0</accession>
<protein>
    <recommendedName>
        <fullName evidence="1">protein-disulfide reductase</fullName>
        <ecNumber evidence="1">1.8.1.8</ecNumber>
    </recommendedName>
</protein>
<keyword evidence="2" id="KW-0677">Repeat</keyword>
<dbReference type="PANTHER" id="PTHR13871">
    <property type="entry name" value="THIOREDOXIN"/>
    <property type="match status" value="1"/>
</dbReference>
<dbReference type="GO" id="GO:0047134">
    <property type="term" value="F:protein-disulfide reductase [NAD(P)H] activity"/>
    <property type="evidence" value="ECO:0007669"/>
    <property type="project" value="UniProtKB-EC"/>
</dbReference>
<evidence type="ECO:0000313" key="9">
    <source>
        <dbReference type="EMBL" id="URD88550.1"/>
    </source>
</evidence>
<evidence type="ECO:0000256" key="1">
    <source>
        <dbReference type="ARBA" id="ARBA00012612"/>
    </source>
</evidence>
<evidence type="ECO:0000256" key="7">
    <source>
        <dbReference type="ARBA" id="ARBA00047804"/>
    </source>
</evidence>
<dbReference type="EMBL" id="CP097504">
    <property type="protein sequence ID" value="URD88550.1"/>
    <property type="molecule type" value="Genomic_DNA"/>
</dbReference>
<evidence type="ECO:0000256" key="2">
    <source>
        <dbReference type="ARBA" id="ARBA00022737"/>
    </source>
</evidence>
<organism evidence="9 10">
    <name type="scientific">Musa troglodytarum</name>
    <name type="common">fe'i banana</name>
    <dbReference type="NCBI Taxonomy" id="320322"/>
    <lineage>
        <taxon>Eukaryota</taxon>
        <taxon>Viridiplantae</taxon>
        <taxon>Streptophyta</taxon>
        <taxon>Embryophyta</taxon>
        <taxon>Tracheophyta</taxon>
        <taxon>Spermatophyta</taxon>
        <taxon>Magnoliopsida</taxon>
        <taxon>Liliopsida</taxon>
        <taxon>Zingiberales</taxon>
        <taxon>Musaceae</taxon>
        <taxon>Musa</taxon>
    </lineage>
</organism>
<comment type="catalytic activity">
    <reaction evidence="7">
        <text>[protein]-dithiol + NADP(+) = [protein]-disulfide + NADPH + H(+)</text>
        <dbReference type="Rhea" id="RHEA:18753"/>
        <dbReference type="Rhea" id="RHEA-COMP:10593"/>
        <dbReference type="Rhea" id="RHEA-COMP:10594"/>
        <dbReference type="ChEBI" id="CHEBI:15378"/>
        <dbReference type="ChEBI" id="CHEBI:29950"/>
        <dbReference type="ChEBI" id="CHEBI:50058"/>
        <dbReference type="ChEBI" id="CHEBI:57783"/>
        <dbReference type="ChEBI" id="CHEBI:58349"/>
        <dbReference type="EC" id="1.8.1.8"/>
    </reaction>
</comment>
<dbReference type="SUPFAM" id="SSF52833">
    <property type="entry name" value="Thioredoxin-like"/>
    <property type="match status" value="2"/>
</dbReference>
<dbReference type="InterPro" id="IPR052259">
    <property type="entry name" value="Nucleoredoxin-like"/>
</dbReference>
<comment type="catalytic activity">
    <reaction evidence="6">
        <text>[protein]-dithiol + NAD(+) = [protein]-disulfide + NADH + H(+)</text>
        <dbReference type="Rhea" id="RHEA:18749"/>
        <dbReference type="Rhea" id="RHEA-COMP:10593"/>
        <dbReference type="Rhea" id="RHEA-COMP:10594"/>
        <dbReference type="ChEBI" id="CHEBI:15378"/>
        <dbReference type="ChEBI" id="CHEBI:29950"/>
        <dbReference type="ChEBI" id="CHEBI:50058"/>
        <dbReference type="ChEBI" id="CHEBI:57540"/>
        <dbReference type="ChEBI" id="CHEBI:57945"/>
        <dbReference type="EC" id="1.8.1.8"/>
    </reaction>
</comment>
<dbReference type="AlphaFoldDB" id="A0A9E7F4Q0"/>